<evidence type="ECO:0000313" key="10">
    <source>
        <dbReference type="Proteomes" id="UP000250134"/>
    </source>
</evidence>
<evidence type="ECO:0000256" key="1">
    <source>
        <dbReference type="ARBA" id="ARBA00001942"/>
    </source>
</evidence>
<dbReference type="KEGG" id="tgg:A3K92_02930"/>
<dbReference type="PROSITE" id="PS00932">
    <property type="entry name" value="MOLYBDOPTERIN_PROK_3"/>
    <property type="match status" value="1"/>
</dbReference>
<evidence type="ECO:0000256" key="3">
    <source>
        <dbReference type="ARBA" id="ARBA00022505"/>
    </source>
</evidence>
<evidence type="ECO:0000256" key="5">
    <source>
        <dbReference type="ARBA" id="ARBA00023002"/>
    </source>
</evidence>
<evidence type="ECO:0000256" key="6">
    <source>
        <dbReference type="ARBA" id="ARBA00023004"/>
    </source>
</evidence>
<evidence type="ECO:0000256" key="4">
    <source>
        <dbReference type="ARBA" id="ARBA00022723"/>
    </source>
</evidence>
<dbReference type="GO" id="GO:0046872">
    <property type="term" value="F:metal ion binding"/>
    <property type="evidence" value="ECO:0007669"/>
    <property type="project" value="UniProtKB-KW"/>
</dbReference>
<dbReference type="InterPro" id="IPR006963">
    <property type="entry name" value="Mopterin_OxRdtase_4Fe-4S_dom"/>
</dbReference>
<comment type="cofactor">
    <cofactor evidence="1">
        <name>Mo-bis(molybdopterin guanine dinucleotide)</name>
        <dbReference type="ChEBI" id="CHEBI:60539"/>
    </cofactor>
</comment>
<reference evidence="9 10" key="1">
    <citation type="submission" date="2016-03" db="EMBL/GenBank/DDBJ databases">
        <title>Complete genome sequence of Thermococcus gorgonarius.</title>
        <authorList>
            <person name="Oger P.M."/>
        </authorList>
    </citation>
    <scope>NUCLEOTIDE SEQUENCE [LARGE SCALE GENOMIC DNA]</scope>
    <source>
        <strain evidence="9 10">W-12</strain>
    </source>
</reference>
<dbReference type="GO" id="GO:0016491">
    <property type="term" value="F:oxidoreductase activity"/>
    <property type="evidence" value="ECO:0007669"/>
    <property type="project" value="UniProtKB-KW"/>
</dbReference>
<sequence>MFSVCMRDCYDTCSMISEFKNGRLTVKGNPEHPVTVGFLCPKGALLPKWFHSKDRLKKPLIRKGERGSGQFREASWEEAIKLVASKLKETIEEHGSESVLVYQYAGDRGVVNYAFPLRLFHYLNTAMLDYGICDRAGQEALKDIYGTAVGMDPEEFKNQRLLVYWGINAFWTNLHGFMLAKKSDLEIWTVDVVRTETAKRSDRFFQVKPDTDVLFALGVAKVLIEENLYDRAFVRENVYGFEEFKNYVKTLSLDYVSRETGLSVEEIEEFAQGYAEKKGIIHIGYGFQRSLAGGEAVRAIAILPALVGHRFGFIYDMKTIDKSYAEGAFLRSRPAKRIPQMKLAEYIERGEIKFLYVYNSNPLASLPNQNRLRKALIESDVFVVTHDIFLTDTALYSDVVLPANTFFERLDIADSYYHRYVALNEPVARLYGKSNSEVTRLLAKALGIENPYLYESDEEIIRKILQINGLSWDELKENGFVRVPEKPRKWETPSGKIEFYSQRAVERGLSPFPEYRKFKGKYPLRLLTPTYRMTITSQYHNTYGMIDPNLYINPADAKERGIQDGDTVEVFSDYGSIKTVAKLSDDVPRDIVLLYKAFWVSLLGWNANFLTTDETVDGYGKGSAYHSTWVEVKKASSLHEG</sequence>
<dbReference type="Pfam" id="PF00384">
    <property type="entry name" value="Molybdopterin"/>
    <property type="match status" value="1"/>
</dbReference>
<dbReference type="CDD" id="cd02766">
    <property type="entry name" value="MopB_3"/>
    <property type="match status" value="1"/>
</dbReference>
<evidence type="ECO:0000313" key="9">
    <source>
        <dbReference type="EMBL" id="ASJ00504.1"/>
    </source>
</evidence>
<dbReference type="PANTHER" id="PTHR43742">
    <property type="entry name" value="TRIMETHYLAMINE-N-OXIDE REDUCTASE"/>
    <property type="match status" value="1"/>
</dbReference>
<dbReference type="Pfam" id="PF01568">
    <property type="entry name" value="Molydop_binding"/>
    <property type="match status" value="1"/>
</dbReference>
<evidence type="ECO:0000256" key="7">
    <source>
        <dbReference type="ARBA" id="ARBA00023014"/>
    </source>
</evidence>
<accession>A0A2Z2M9B0</accession>
<keyword evidence="5" id="KW-0560">Oxidoreductase</keyword>
<dbReference type="Gene3D" id="3.40.50.740">
    <property type="match status" value="1"/>
</dbReference>
<dbReference type="AlphaFoldDB" id="A0A2Z2M9B0"/>
<protein>
    <submittedName>
        <fullName evidence="9">Dehydrogenase</fullName>
    </submittedName>
</protein>
<dbReference type="Proteomes" id="UP000250134">
    <property type="component" value="Chromosome"/>
</dbReference>
<dbReference type="SMART" id="SM00926">
    <property type="entry name" value="Molybdop_Fe4S4"/>
    <property type="match status" value="1"/>
</dbReference>
<keyword evidence="4" id="KW-0479">Metal-binding</keyword>
<keyword evidence="7" id="KW-0411">Iron-sulfur</keyword>
<keyword evidence="10" id="KW-1185">Reference proteome</keyword>
<comment type="similarity">
    <text evidence="2">Belongs to the prokaryotic molybdopterin-containing oxidoreductase family.</text>
</comment>
<dbReference type="EMBL" id="CP014855">
    <property type="protein sequence ID" value="ASJ00504.1"/>
    <property type="molecule type" value="Genomic_DNA"/>
</dbReference>
<dbReference type="SUPFAM" id="SSF50692">
    <property type="entry name" value="ADC-like"/>
    <property type="match status" value="1"/>
</dbReference>
<evidence type="ECO:0000259" key="8">
    <source>
        <dbReference type="SMART" id="SM00926"/>
    </source>
</evidence>
<dbReference type="SUPFAM" id="SSF53706">
    <property type="entry name" value="Formate dehydrogenase/DMSO reductase, domains 1-3"/>
    <property type="match status" value="1"/>
</dbReference>
<dbReference type="Pfam" id="PF04879">
    <property type="entry name" value="Molybdop_Fe4S4"/>
    <property type="match status" value="1"/>
</dbReference>
<dbReference type="InterPro" id="IPR006655">
    <property type="entry name" value="Mopterin_OxRdtase_prok_CS"/>
</dbReference>
<dbReference type="Gene3D" id="2.20.25.90">
    <property type="entry name" value="ADC-like domains"/>
    <property type="match status" value="1"/>
</dbReference>
<dbReference type="Gene3D" id="3.40.228.10">
    <property type="entry name" value="Dimethylsulfoxide Reductase, domain 2"/>
    <property type="match status" value="1"/>
</dbReference>
<dbReference type="PANTHER" id="PTHR43742:SF6">
    <property type="entry name" value="OXIDOREDUCTASE YYAE-RELATED"/>
    <property type="match status" value="1"/>
</dbReference>
<feature type="domain" description="4Fe-4S Mo/W bis-MGD-type" evidence="8">
    <location>
        <begin position="1"/>
        <end position="52"/>
    </location>
</feature>
<evidence type="ECO:0000256" key="2">
    <source>
        <dbReference type="ARBA" id="ARBA00010312"/>
    </source>
</evidence>
<dbReference type="GO" id="GO:0043546">
    <property type="term" value="F:molybdopterin cofactor binding"/>
    <property type="evidence" value="ECO:0007669"/>
    <property type="project" value="InterPro"/>
</dbReference>
<dbReference type="GO" id="GO:0051536">
    <property type="term" value="F:iron-sulfur cluster binding"/>
    <property type="evidence" value="ECO:0007669"/>
    <property type="project" value="UniProtKB-KW"/>
</dbReference>
<dbReference type="InterPro" id="IPR006657">
    <property type="entry name" value="MoPterin_dinucl-bd_dom"/>
</dbReference>
<proteinExistence type="inferred from homology"/>
<dbReference type="Gene3D" id="3.30.2070.10">
    <property type="entry name" value="Formate dehydrogenase/DMSO reductase"/>
    <property type="match status" value="1"/>
</dbReference>
<dbReference type="InterPro" id="IPR050612">
    <property type="entry name" value="Prok_Mopterin_Oxidored"/>
</dbReference>
<keyword evidence="6" id="KW-0408">Iron</keyword>
<dbReference type="InterPro" id="IPR009010">
    <property type="entry name" value="Asp_de-COase-like_dom_sf"/>
</dbReference>
<organism evidence="9 10">
    <name type="scientific">Thermococcus gorgonarius</name>
    <dbReference type="NCBI Taxonomy" id="71997"/>
    <lineage>
        <taxon>Archaea</taxon>
        <taxon>Methanobacteriati</taxon>
        <taxon>Methanobacteriota</taxon>
        <taxon>Thermococci</taxon>
        <taxon>Thermococcales</taxon>
        <taxon>Thermococcaceae</taxon>
        <taxon>Thermococcus</taxon>
    </lineage>
</organism>
<dbReference type="Gene3D" id="2.40.40.20">
    <property type="match status" value="1"/>
</dbReference>
<name>A0A2Z2M9B0_THEGO</name>
<gene>
    <name evidence="9" type="ORF">A3K92_02930</name>
</gene>
<dbReference type="InterPro" id="IPR006656">
    <property type="entry name" value="Mopterin_OxRdtase"/>
</dbReference>
<keyword evidence="3" id="KW-0500">Molybdenum</keyword>